<evidence type="ECO:0000313" key="2">
    <source>
        <dbReference type="EMBL" id="PRX91977.1"/>
    </source>
</evidence>
<evidence type="ECO:0008006" key="4">
    <source>
        <dbReference type="Google" id="ProtNLM"/>
    </source>
</evidence>
<feature type="compositionally biased region" description="Basic and acidic residues" evidence="1">
    <location>
        <begin position="56"/>
        <end position="69"/>
    </location>
</feature>
<reference evidence="2 3" key="1">
    <citation type="submission" date="2018-03" db="EMBL/GenBank/DDBJ databases">
        <title>Genomic Encyclopedia of Archaeal and Bacterial Type Strains, Phase II (KMG-II): from individual species to whole genera.</title>
        <authorList>
            <person name="Goeker M."/>
        </authorList>
    </citation>
    <scope>NUCLEOTIDE SEQUENCE [LARGE SCALE GENOMIC DNA]</scope>
    <source>
        <strain evidence="2 3">DSM 45601</strain>
    </source>
</reference>
<feature type="region of interest" description="Disordered" evidence="1">
    <location>
        <begin position="1"/>
        <end position="107"/>
    </location>
</feature>
<protein>
    <recommendedName>
        <fullName evidence="4">Scaffolding protein</fullName>
    </recommendedName>
</protein>
<feature type="region of interest" description="Disordered" evidence="1">
    <location>
        <begin position="208"/>
        <end position="250"/>
    </location>
</feature>
<feature type="compositionally biased region" description="Basic and acidic residues" evidence="1">
    <location>
        <begin position="241"/>
        <end position="250"/>
    </location>
</feature>
<dbReference type="EMBL" id="PVZC01000012">
    <property type="protein sequence ID" value="PRX91977.1"/>
    <property type="molecule type" value="Genomic_DNA"/>
</dbReference>
<dbReference type="OrthoDB" id="4546967at2"/>
<evidence type="ECO:0000313" key="3">
    <source>
        <dbReference type="Proteomes" id="UP000237846"/>
    </source>
</evidence>
<keyword evidence="3" id="KW-1185">Reference proteome</keyword>
<dbReference type="RefSeq" id="WP_106253329.1">
    <property type="nucleotide sequence ID" value="NZ_PVZC01000012.1"/>
</dbReference>
<name>A0A2T0PSV1_9ACTN</name>
<dbReference type="AlphaFoldDB" id="A0A2T0PSV1"/>
<evidence type="ECO:0000256" key="1">
    <source>
        <dbReference type="SAM" id="MobiDB-lite"/>
    </source>
</evidence>
<accession>A0A2T0PSV1</accession>
<gene>
    <name evidence="2" type="ORF">CLV72_11250</name>
</gene>
<feature type="compositionally biased region" description="Low complexity" evidence="1">
    <location>
        <begin position="1"/>
        <end position="32"/>
    </location>
</feature>
<organism evidence="2 3">
    <name type="scientific">Allonocardiopsis opalescens</name>
    <dbReference type="NCBI Taxonomy" id="1144618"/>
    <lineage>
        <taxon>Bacteria</taxon>
        <taxon>Bacillati</taxon>
        <taxon>Actinomycetota</taxon>
        <taxon>Actinomycetes</taxon>
        <taxon>Streptosporangiales</taxon>
        <taxon>Allonocardiopsis</taxon>
    </lineage>
</organism>
<proteinExistence type="predicted"/>
<feature type="compositionally biased region" description="Basic and acidic residues" evidence="1">
    <location>
        <begin position="83"/>
        <end position="107"/>
    </location>
</feature>
<dbReference type="Proteomes" id="UP000237846">
    <property type="component" value="Unassembled WGS sequence"/>
</dbReference>
<sequence length="250" mass="26531">MTETTTETTEAVEPTTDPAPEPADTQPTTESPEPAEKPAPKPKPPTDGVQVSGRANEPKPDTDPAKPKAEPTSIDDFPPAARKMIEDLRKENASSRVNAKEAAAKEAAEQVRKELAQSLGKALGLVDDKTEEPKPVDPAELARLVQEKDDKIRDFEVKEAIRDVAGDLSADSKALTDSMSFMRSIKGIDPSDTKKLAAAIKAAVEKNPKLKAAQAAAPAPSGGEFAGGPGESPDAESMSVDDFRAARRKR</sequence>
<comment type="caution">
    <text evidence="2">The sequence shown here is derived from an EMBL/GenBank/DDBJ whole genome shotgun (WGS) entry which is preliminary data.</text>
</comment>